<dbReference type="SUPFAM" id="SSF53756">
    <property type="entry name" value="UDP-Glycosyltransferase/glycogen phosphorylase"/>
    <property type="match status" value="1"/>
</dbReference>
<dbReference type="EMBL" id="JAUJFI010000239">
    <property type="protein sequence ID" value="MDQ2106392.1"/>
    <property type="molecule type" value="Genomic_DNA"/>
</dbReference>
<evidence type="ECO:0000256" key="2">
    <source>
        <dbReference type="ARBA" id="ARBA00022679"/>
    </source>
</evidence>
<protein>
    <submittedName>
        <fullName evidence="4">Glycosyltransferase family 9 protein</fullName>
        <ecNumber evidence="4">2.4.-.-</ecNumber>
    </submittedName>
</protein>
<proteinExistence type="predicted"/>
<organism evidence="4 5">
    <name type="scientific">Azospirillum isscasi</name>
    <dbReference type="NCBI Taxonomy" id="3053926"/>
    <lineage>
        <taxon>Bacteria</taxon>
        <taxon>Pseudomonadati</taxon>
        <taxon>Pseudomonadota</taxon>
        <taxon>Alphaproteobacteria</taxon>
        <taxon>Rhodospirillales</taxon>
        <taxon>Azospirillaceae</taxon>
        <taxon>Azospirillum</taxon>
    </lineage>
</organism>
<keyword evidence="5" id="KW-1185">Reference proteome</keyword>
<sequence length="399" mass="41307">MTDAVFDLAAARRILVVKLDEAGDFVLATAFLRGLRASAPQARILLAVRPAVADLAAPCPHVDAVVSPQPKPGGGIDLRAVTPGGAAAFAEAFRAGFDLTLVPRYDFDRHGATSLAANSRARAVLGFSETVTPWKASGNAGFDRAYTHRLTPPPGRHEVEQNLALLRFAGGVPDGDGVELYLTAEDRAEAARLLAVVEGERVIAVAPGAAAPRREYPPDRLAMVVAVVAVGLGARVAVIGTERERAAAALIAAALPGRVIDLTGRTGLRVAAAVIERTGGLIAMDSGPAHLGAAVGVPVAVFSCHPKGGDPNHHHAPERFRPWSARTQVLRPSAALPPCPAESCTAAEAHCIASIPPNRAVARILDLLGGHESGLRSALDRDGGPGRPCDRSPPANEAI</sequence>
<dbReference type="Gene3D" id="3.40.50.2000">
    <property type="entry name" value="Glycogen Phosphorylase B"/>
    <property type="match status" value="2"/>
</dbReference>
<dbReference type="Pfam" id="PF01075">
    <property type="entry name" value="Glyco_transf_9"/>
    <property type="match status" value="1"/>
</dbReference>
<keyword evidence="2 4" id="KW-0808">Transferase</keyword>
<dbReference type="InterPro" id="IPR051199">
    <property type="entry name" value="LPS_LOS_Heptosyltrfase"/>
</dbReference>
<keyword evidence="1 4" id="KW-0328">Glycosyltransferase</keyword>
<name>A0ABU0WQ78_9PROT</name>
<dbReference type="InterPro" id="IPR002201">
    <property type="entry name" value="Glyco_trans_9"/>
</dbReference>
<evidence type="ECO:0000313" key="4">
    <source>
        <dbReference type="EMBL" id="MDQ2106392.1"/>
    </source>
</evidence>
<dbReference type="GO" id="GO:0016757">
    <property type="term" value="F:glycosyltransferase activity"/>
    <property type="evidence" value="ECO:0007669"/>
    <property type="project" value="UniProtKB-KW"/>
</dbReference>
<evidence type="ECO:0000313" key="5">
    <source>
        <dbReference type="Proteomes" id="UP001227317"/>
    </source>
</evidence>
<dbReference type="PANTHER" id="PTHR30160">
    <property type="entry name" value="TETRAACYLDISACCHARIDE 4'-KINASE-RELATED"/>
    <property type="match status" value="1"/>
</dbReference>
<evidence type="ECO:0000256" key="3">
    <source>
        <dbReference type="SAM" id="MobiDB-lite"/>
    </source>
</evidence>
<dbReference type="PANTHER" id="PTHR30160:SF7">
    <property type="entry name" value="ADP-HEPTOSE--LPS HEPTOSYLTRANSFERASE 2"/>
    <property type="match status" value="1"/>
</dbReference>
<feature type="compositionally biased region" description="Basic and acidic residues" evidence="3">
    <location>
        <begin position="378"/>
        <end position="390"/>
    </location>
</feature>
<dbReference type="EC" id="2.4.-.-" evidence="4"/>
<dbReference type="Proteomes" id="UP001227317">
    <property type="component" value="Unassembled WGS sequence"/>
</dbReference>
<gene>
    <name evidence="4" type="ORF">QSG27_27115</name>
</gene>
<evidence type="ECO:0000256" key="1">
    <source>
        <dbReference type="ARBA" id="ARBA00022676"/>
    </source>
</evidence>
<comment type="caution">
    <text evidence="4">The sequence shown here is derived from an EMBL/GenBank/DDBJ whole genome shotgun (WGS) entry which is preliminary data.</text>
</comment>
<feature type="region of interest" description="Disordered" evidence="3">
    <location>
        <begin position="375"/>
        <end position="399"/>
    </location>
</feature>
<dbReference type="RefSeq" id="WP_306711711.1">
    <property type="nucleotide sequence ID" value="NZ_JAUJFI010000239.1"/>
</dbReference>
<dbReference type="CDD" id="cd03789">
    <property type="entry name" value="GT9_LPS_heptosyltransferase"/>
    <property type="match status" value="1"/>
</dbReference>
<accession>A0ABU0WQ78</accession>
<reference evidence="4 5" key="1">
    <citation type="submission" date="2023-06" db="EMBL/GenBank/DDBJ databases">
        <title>Azospirillum isscasensis sp.nov, a bacterium isolated from rhizosphere soil of rice.</title>
        <authorList>
            <person name="Wang H."/>
        </authorList>
    </citation>
    <scope>NUCLEOTIDE SEQUENCE [LARGE SCALE GENOMIC DNA]</scope>
    <source>
        <strain evidence="4 5">C340-1</strain>
    </source>
</reference>